<dbReference type="InterPro" id="IPR001173">
    <property type="entry name" value="Glyco_trans_2-like"/>
</dbReference>
<sequence length="486" mass="56549">MTILQNILFSTGNGISDILCCRTSGTVICNNYSAHMDRASAITTDTYFNFFDSSTWNRYTGCSQINLNIRIKGKALISIYDETNSCLQTFDVHSADTYNGVTIKPDTGCAQGLYLKIEAADICDIERAFFYAANDSVAANDIELGIIICTYKRDEYIKHNLRQLYESEFFNTSSPLYGRMKICVVDNASELPLYDDNNICIIHNVNNGGAGGFTKGIEYFRTIPGITNVVFMDDDVEFVNETFYRMYSLLSLLKPEYTDDVIQGRMFRLDNRIIQYTAGEIWNYGDIRHVGFDKDMSDRSCLKDMNTSYGEYAGWWLACYPVNFIKKNLPIPFFLHCDDVEYGIRCARRLIILNGINVWHETYEYRVTPTIIYYDIRNTLFVNHMHNMFDANLAIQSWKDRISYFHVQKEYKTEYMAIRAMNDFLKGEQWLMSVKPERLHRKLCRVRRLFRLHNTVFWRIVQLKYALKYNIREKHNDDTGAGNSTC</sequence>
<proteinExistence type="predicted"/>
<evidence type="ECO:0008006" key="5">
    <source>
        <dbReference type="Google" id="ProtNLM"/>
    </source>
</evidence>
<evidence type="ECO:0000259" key="2">
    <source>
        <dbReference type="Pfam" id="PF17994"/>
    </source>
</evidence>
<reference evidence="3" key="1">
    <citation type="submission" date="2012-11" db="EMBL/GenBank/DDBJ databases">
        <title>Dependencies among metagenomic species, viruses, plasmids and units of genetic variation.</title>
        <authorList>
            <person name="Nielsen H.B."/>
            <person name="Almeida M."/>
            <person name="Juncker A.S."/>
            <person name="Rasmussen S."/>
            <person name="Li J."/>
            <person name="Sunagawa S."/>
            <person name="Plichta D."/>
            <person name="Gautier L."/>
            <person name="Le Chatelier E."/>
            <person name="Peletier E."/>
            <person name="Bonde I."/>
            <person name="Nielsen T."/>
            <person name="Manichanh C."/>
            <person name="Arumugam M."/>
            <person name="Batto J."/>
            <person name="Santos M.B.Q.D."/>
            <person name="Blom N."/>
            <person name="Borruel N."/>
            <person name="Burgdorf K.S."/>
            <person name="Boumezbeur F."/>
            <person name="Casellas F."/>
            <person name="Dore J."/>
            <person name="Guarner F."/>
            <person name="Hansen T."/>
            <person name="Hildebrand F."/>
            <person name="Kaas R.S."/>
            <person name="Kennedy S."/>
            <person name="Kristiansen K."/>
            <person name="Kultima J.R."/>
            <person name="Leonard P."/>
            <person name="Levenez F."/>
            <person name="Lund O."/>
            <person name="Moumen B."/>
            <person name="Le Paslier D."/>
            <person name="Pons N."/>
            <person name="Pedersen O."/>
            <person name="Prifti E."/>
            <person name="Qin J."/>
            <person name="Raes J."/>
            <person name="Tap J."/>
            <person name="Tims S."/>
            <person name="Ussery D.W."/>
            <person name="Yamada T."/>
            <person name="MetaHit consortium"/>
            <person name="Renault P."/>
            <person name="Sicheritz-Ponten T."/>
            <person name="Bork P."/>
            <person name="Wang J."/>
            <person name="Brunak S."/>
            <person name="Ehrlich S.D."/>
        </authorList>
    </citation>
    <scope>NUCLEOTIDE SEQUENCE [LARGE SCALE GENOMIC DNA]</scope>
</reference>
<dbReference type="InterPro" id="IPR040492">
    <property type="entry name" value="GlfT2_N"/>
</dbReference>
<dbReference type="InterPro" id="IPR029044">
    <property type="entry name" value="Nucleotide-diphossugar_trans"/>
</dbReference>
<dbReference type="Pfam" id="PF00535">
    <property type="entry name" value="Glycos_transf_2"/>
    <property type="match status" value="1"/>
</dbReference>
<dbReference type="Proteomes" id="UP000018141">
    <property type="component" value="Unassembled WGS sequence"/>
</dbReference>
<evidence type="ECO:0000313" key="4">
    <source>
        <dbReference type="Proteomes" id="UP000018141"/>
    </source>
</evidence>
<comment type="caution">
    <text evidence="3">The sequence shown here is derived from an EMBL/GenBank/DDBJ whole genome shotgun (WGS) entry which is preliminary data.</text>
</comment>
<dbReference type="Pfam" id="PF17994">
    <property type="entry name" value="Glft2_N"/>
    <property type="match status" value="1"/>
</dbReference>
<dbReference type="CDD" id="cd00761">
    <property type="entry name" value="Glyco_tranf_GTA_type"/>
    <property type="match status" value="1"/>
</dbReference>
<feature type="domain" description="Galactofuranosyltransferase GlfT2 N-terminal" evidence="2">
    <location>
        <begin position="31"/>
        <end position="84"/>
    </location>
</feature>
<evidence type="ECO:0000259" key="1">
    <source>
        <dbReference type="Pfam" id="PF00535"/>
    </source>
</evidence>
<dbReference type="AlphaFoldDB" id="R7AZX2"/>
<protein>
    <recommendedName>
        <fullName evidence="5">Glycosyltransferase 2-like domain-containing protein</fullName>
    </recommendedName>
</protein>
<accession>R7AZX2</accession>
<name>R7AZX2_9FIRM</name>
<dbReference type="EMBL" id="CBHH010000018">
    <property type="protein sequence ID" value="CDD55687.1"/>
    <property type="molecule type" value="Genomic_DNA"/>
</dbReference>
<dbReference type="SUPFAM" id="SSF53448">
    <property type="entry name" value="Nucleotide-diphospho-sugar transferases"/>
    <property type="match status" value="1"/>
</dbReference>
<organism evidence="3 4">
    <name type="scientific">Bacteroides pectinophilus CAG:437</name>
    <dbReference type="NCBI Taxonomy" id="1263051"/>
    <lineage>
        <taxon>Bacteria</taxon>
        <taxon>Bacillati</taxon>
        <taxon>Bacillota</taxon>
        <taxon>Clostridia</taxon>
        <taxon>Eubacteriales</taxon>
    </lineage>
</organism>
<dbReference type="Gene3D" id="3.90.550.60">
    <property type="match status" value="1"/>
</dbReference>
<feature type="domain" description="Glycosyltransferase 2-like" evidence="1">
    <location>
        <begin position="146"/>
        <end position="251"/>
    </location>
</feature>
<gene>
    <name evidence="3" type="ORF">BN656_00429</name>
</gene>
<evidence type="ECO:0000313" key="3">
    <source>
        <dbReference type="EMBL" id="CDD55687.1"/>
    </source>
</evidence>